<proteinExistence type="inferred from homology"/>
<dbReference type="Pfam" id="PF00120">
    <property type="entry name" value="Gln-synt_C"/>
    <property type="match status" value="1"/>
</dbReference>
<dbReference type="HOGENOM" id="CLU_2540515_0_0_5"/>
<dbReference type="InterPro" id="IPR014746">
    <property type="entry name" value="Gln_synth/guanido_kin_cat_dom"/>
</dbReference>
<evidence type="ECO:0000259" key="2">
    <source>
        <dbReference type="Pfam" id="PF00120"/>
    </source>
</evidence>
<name>A0A017HGD7_9RHOB</name>
<organism evidence="3 4">
    <name type="scientific">Rubellimicrobium mesophilum DSM 19309</name>
    <dbReference type="NCBI Taxonomy" id="442562"/>
    <lineage>
        <taxon>Bacteria</taxon>
        <taxon>Pseudomonadati</taxon>
        <taxon>Pseudomonadota</taxon>
        <taxon>Alphaproteobacteria</taxon>
        <taxon>Rhodobacterales</taxon>
        <taxon>Roseobacteraceae</taxon>
        <taxon>Rubellimicrobium</taxon>
    </lineage>
</organism>
<dbReference type="Proteomes" id="UP000019666">
    <property type="component" value="Unassembled WGS sequence"/>
</dbReference>
<protein>
    <submittedName>
        <fullName evidence="3">Glutamine synthetase type I</fullName>
        <ecNumber evidence="3">6.3.1.2</ecNumber>
    </submittedName>
</protein>
<comment type="similarity">
    <text evidence="1">Belongs to the glutamine synthetase family.</text>
</comment>
<evidence type="ECO:0000313" key="4">
    <source>
        <dbReference type="Proteomes" id="UP000019666"/>
    </source>
</evidence>
<accession>A0A017HGD7</accession>
<dbReference type="EC" id="6.3.1.2" evidence="3"/>
<keyword evidence="3" id="KW-0436">Ligase</keyword>
<reference evidence="3 4" key="1">
    <citation type="submission" date="2013-02" db="EMBL/GenBank/DDBJ databases">
        <authorList>
            <person name="Fiebig A."/>
            <person name="Goeker M."/>
            <person name="Klenk H.-P.P."/>
        </authorList>
    </citation>
    <scope>NUCLEOTIDE SEQUENCE [LARGE SCALE GENOMIC DNA]</scope>
    <source>
        <strain evidence="3 4">DSM 19309</strain>
    </source>
</reference>
<dbReference type="InterPro" id="IPR008146">
    <property type="entry name" value="Gln_synth_cat_dom"/>
</dbReference>
<dbReference type="EMBL" id="AOSK01000132">
    <property type="protein sequence ID" value="EYD72869.1"/>
    <property type="molecule type" value="Genomic_DNA"/>
</dbReference>
<feature type="domain" description="GS catalytic" evidence="2">
    <location>
        <begin position="2"/>
        <end position="78"/>
    </location>
</feature>
<evidence type="ECO:0000313" key="3">
    <source>
        <dbReference type="EMBL" id="EYD72869.1"/>
    </source>
</evidence>
<gene>
    <name evidence="3" type="ORF">Rumeso_04745</name>
</gene>
<dbReference type="GO" id="GO:0004356">
    <property type="term" value="F:glutamine synthetase activity"/>
    <property type="evidence" value="ECO:0007669"/>
    <property type="project" value="UniProtKB-EC"/>
</dbReference>
<dbReference type="STRING" id="442562.Rumeso_04745"/>
<dbReference type="AlphaFoldDB" id="A0A017HGD7"/>
<keyword evidence="4" id="KW-1185">Reference proteome</keyword>
<sequence length="83" mass="9601">MRTKADPGPRHDIDMYKDGHTVQGAPKLPLNLLDALRAYDQDPTLKAMMGEAFSSAYLKLKTDEWNRYCSHFTQWERDNTLDV</sequence>
<dbReference type="SUPFAM" id="SSF55931">
    <property type="entry name" value="Glutamine synthetase/guanido kinase"/>
    <property type="match status" value="1"/>
</dbReference>
<dbReference type="PATRIC" id="fig|442562.3.peg.4670"/>
<comment type="caution">
    <text evidence="3">The sequence shown here is derived from an EMBL/GenBank/DDBJ whole genome shotgun (WGS) entry which is preliminary data.</text>
</comment>
<evidence type="ECO:0000256" key="1">
    <source>
        <dbReference type="RuleBase" id="RU000384"/>
    </source>
</evidence>
<dbReference type="Gene3D" id="3.30.590.10">
    <property type="entry name" value="Glutamine synthetase/guanido kinase, catalytic domain"/>
    <property type="match status" value="1"/>
</dbReference>